<proteinExistence type="predicted"/>
<reference evidence="2 3" key="1">
    <citation type="journal article" date="2019" name="New Phytol.">
        <title>Comparative genomics reveals unique wood-decay strategies and fruiting body development in the Schizophyllaceae.</title>
        <authorList>
            <person name="Almasi E."/>
            <person name="Sahu N."/>
            <person name="Krizsan K."/>
            <person name="Balint B."/>
            <person name="Kovacs G.M."/>
            <person name="Kiss B."/>
            <person name="Cseklye J."/>
            <person name="Drula E."/>
            <person name="Henrissat B."/>
            <person name="Nagy I."/>
            <person name="Chovatia M."/>
            <person name="Adam C."/>
            <person name="LaButti K."/>
            <person name="Lipzen A."/>
            <person name="Riley R."/>
            <person name="Grigoriev I.V."/>
            <person name="Nagy L.G."/>
        </authorList>
    </citation>
    <scope>NUCLEOTIDE SEQUENCE [LARGE SCALE GENOMIC DNA]</scope>
    <source>
        <strain evidence="2 3">NL-1724</strain>
    </source>
</reference>
<evidence type="ECO:0000313" key="2">
    <source>
        <dbReference type="EMBL" id="TRM67258.1"/>
    </source>
</evidence>
<accession>A0A550CR46</accession>
<gene>
    <name evidence="2" type="ORF">BD626DRAFT_171505</name>
</gene>
<evidence type="ECO:0000313" key="3">
    <source>
        <dbReference type="Proteomes" id="UP000320762"/>
    </source>
</evidence>
<keyword evidence="3" id="KW-1185">Reference proteome</keyword>
<protein>
    <submittedName>
        <fullName evidence="2">Uncharacterized protein</fullName>
    </submittedName>
</protein>
<organism evidence="2 3">
    <name type="scientific">Schizophyllum amplum</name>
    <dbReference type="NCBI Taxonomy" id="97359"/>
    <lineage>
        <taxon>Eukaryota</taxon>
        <taxon>Fungi</taxon>
        <taxon>Dikarya</taxon>
        <taxon>Basidiomycota</taxon>
        <taxon>Agaricomycotina</taxon>
        <taxon>Agaricomycetes</taxon>
        <taxon>Agaricomycetidae</taxon>
        <taxon>Agaricales</taxon>
        <taxon>Schizophyllaceae</taxon>
        <taxon>Schizophyllum</taxon>
    </lineage>
</organism>
<dbReference type="Proteomes" id="UP000320762">
    <property type="component" value="Unassembled WGS sequence"/>
</dbReference>
<feature type="region of interest" description="Disordered" evidence="1">
    <location>
        <begin position="277"/>
        <end position="314"/>
    </location>
</feature>
<evidence type="ECO:0000256" key="1">
    <source>
        <dbReference type="SAM" id="MobiDB-lite"/>
    </source>
</evidence>
<dbReference type="AlphaFoldDB" id="A0A550CR46"/>
<comment type="caution">
    <text evidence="2">The sequence shown here is derived from an EMBL/GenBank/DDBJ whole genome shotgun (WGS) entry which is preliminary data.</text>
</comment>
<sequence length="314" mass="35877">MRGTHQASSLRSLDPSIPRTFSNHRALRLGRLRLVFSLTSFSIARQGDCRYHSRRYFGVHGTHLRLKSPHACRTYRPALLLDAEVETVEDDLEENRPDLSQTTDLRSRFAQDFRVSQRHRYMAYLSFSSPRRLCKYQYHGVSISPRAEEDHPWPRPLPLCPRFHLKEKDKAPFEHHAKLQAPPTFTAAPASSRTRPPSARSRARYAQEMSNIRWISLQSRRLVPSQTTRWLIPHLLFRGTLSVLLEITRLVLSQSICLDVAHLDAVTGHFASGKERQMCGARSRPRSNVSSSARPSATSSPPALPRASWCVTRP</sequence>
<dbReference type="EMBL" id="VDMD01000003">
    <property type="protein sequence ID" value="TRM67258.1"/>
    <property type="molecule type" value="Genomic_DNA"/>
</dbReference>
<feature type="compositionally biased region" description="Low complexity" evidence="1">
    <location>
        <begin position="286"/>
        <end position="308"/>
    </location>
</feature>
<name>A0A550CR46_9AGAR</name>